<sequence>MHPKNKKFAIKKKLPILYFVTFSLVVRPYKKKILVEIFENIRKIYEFKTPCQDLANHIEFFSESSPDATRQYISEENFSIKMFPSWTPTFYINLGASYHITVGNRTYAVSKDQDIAILRNSIVERHNAPTDHIFTVKFYPGSLETILNINQSGLIDRVTDLSALLPRGLLQSVKEARSFEERVSLLEAWLLNQHQNKSNNRLHFIREAIGNYLQGDLLPGINELAEKQFVSSKTFNRNFHRVVGTSPKNYFSVIRARTALSAYVLRDPLFTPTAFGYYDMSHFYKEVIAFTGQKLTVSKRLI</sequence>
<gene>
    <name evidence="1" type="ORF">MgSA37_01887</name>
</gene>
<name>A0A0X8X212_9SPHI</name>
<evidence type="ECO:0000313" key="1">
    <source>
        <dbReference type="EMBL" id="BAU53717.1"/>
    </source>
</evidence>
<dbReference type="KEGG" id="mgot:MgSA37_01887"/>
<dbReference type="Gene3D" id="1.10.10.60">
    <property type="entry name" value="Homeodomain-like"/>
    <property type="match status" value="1"/>
</dbReference>
<dbReference type="Proteomes" id="UP000218263">
    <property type="component" value="Chromosome"/>
</dbReference>
<reference evidence="1 2" key="1">
    <citation type="submission" date="2015-12" db="EMBL/GenBank/DDBJ databases">
        <title>Genome sequence of Mucilaginibacter gotjawali.</title>
        <authorList>
            <person name="Lee J.S."/>
            <person name="Lee K.C."/>
            <person name="Kim K.K."/>
            <person name="Lee B.W."/>
        </authorList>
    </citation>
    <scope>NUCLEOTIDE SEQUENCE [LARGE SCALE GENOMIC DNA]</scope>
    <source>
        <strain evidence="1 2">SA3-7</strain>
    </source>
</reference>
<dbReference type="AlphaFoldDB" id="A0A0X8X212"/>
<proteinExistence type="predicted"/>
<accession>A0A0X8X212</accession>
<keyword evidence="2" id="KW-1185">Reference proteome</keyword>
<organism evidence="1 2">
    <name type="scientific">Mucilaginibacter gotjawali</name>
    <dbReference type="NCBI Taxonomy" id="1550579"/>
    <lineage>
        <taxon>Bacteria</taxon>
        <taxon>Pseudomonadati</taxon>
        <taxon>Bacteroidota</taxon>
        <taxon>Sphingobacteriia</taxon>
        <taxon>Sphingobacteriales</taxon>
        <taxon>Sphingobacteriaceae</taxon>
        <taxon>Mucilaginibacter</taxon>
    </lineage>
</organism>
<dbReference type="EMBL" id="AP017313">
    <property type="protein sequence ID" value="BAU53717.1"/>
    <property type="molecule type" value="Genomic_DNA"/>
</dbReference>
<evidence type="ECO:0000313" key="2">
    <source>
        <dbReference type="Proteomes" id="UP000218263"/>
    </source>
</evidence>
<dbReference type="RefSeq" id="WP_197706109.1">
    <property type="nucleotide sequence ID" value="NZ_AP017313.1"/>
</dbReference>
<protein>
    <submittedName>
        <fullName evidence="1">Helix-turn-helix domain protein</fullName>
    </submittedName>
</protein>